<dbReference type="EMBL" id="JAPDRQ010000093">
    <property type="protein sequence ID" value="KAJ9655570.1"/>
    <property type="molecule type" value="Genomic_DNA"/>
</dbReference>
<evidence type="ECO:0000313" key="1">
    <source>
        <dbReference type="EMBL" id="KAJ9655570.1"/>
    </source>
</evidence>
<gene>
    <name evidence="1" type="ORF">H2198_005571</name>
</gene>
<accession>A0ACC3A5B5</accession>
<name>A0ACC3A5B5_9EURO</name>
<sequence length="300" mass="34414">MTTLLLSLPSELKLVILGYILTDLKILFRPLYRTQKAYYDPIQRLEALLLVSKSFITHGELSTAVFSSGNIAVRGLDRKHLVLAYTRSQTQLIRRFDLRVIRSPQNRDSPSPGYPGPDNLLPPEVLRADLPSLKHLTINYDPAVKLNDVLIRPFDLALTLENMRHVGCKTTPPATGANDELMSCIWMVRDQIEQAIVQLVCQPTGIKDTKPFFEWLAGVEARTGIKPDIQFMLRFKRWPDSGYLVFDLRIMAHLTTLDWKLRFVFEDEELCFREEEIAALYRSTLETERSAVCDKVHVLE</sequence>
<reference evidence="1" key="1">
    <citation type="submission" date="2022-10" db="EMBL/GenBank/DDBJ databases">
        <title>Culturing micro-colonial fungi from biological soil crusts in the Mojave desert and describing Neophaeococcomyces mojavensis, and introducing the new genera and species Taxawa tesnikishii.</title>
        <authorList>
            <person name="Kurbessoian T."/>
            <person name="Stajich J.E."/>
        </authorList>
    </citation>
    <scope>NUCLEOTIDE SEQUENCE</scope>
    <source>
        <strain evidence="1">JES_112</strain>
    </source>
</reference>
<proteinExistence type="predicted"/>
<comment type="caution">
    <text evidence="1">The sequence shown here is derived from an EMBL/GenBank/DDBJ whole genome shotgun (WGS) entry which is preliminary data.</text>
</comment>
<keyword evidence="2" id="KW-1185">Reference proteome</keyword>
<protein>
    <submittedName>
        <fullName evidence="1">Uncharacterized protein</fullName>
    </submittedName>
</protein>
<dbReference type="Proteomes" id="UP001172386">
    <property type="component" value="Unassembled WGS sequence"/>
</dbReference>
<evidence type="ECO:0000313" key="2">
    <source>
        <dbReference type="Proteomes" id="UP001172386"/>
    </source>
</evidence>
<organism evidence="1 2">
    <name type="scientific">Neophaeococcomyces mojaviensis</name>
    <dbReference type="NCBI Taxonomy" id="3383035"/>
    <lineage>
        <taxon>Eukaryota</taxon>
        <taxon>Fungi</taxon>
        <taxon>Dikarya</taxon>
        <taxon>Ascomycota</taxon>
        <taxon>Pezizomycotina</taxon>
        <taxon>Eurotiomycetes</taxon>
        <taxon>Chaetothyriomycetidae</taxon>
        <taxon>Chaetothyriales</taxon>
        <taxon>Chaetothyriales incertae sedis</taxon>
        <taxon>Neophaeococcomyces</taxon>
    </lineage>
</organism>